<dbReference type="EMBL" id="VOIH02000006">
    <property type="protein sequence ID" value="KAF3444335.1"/>
    <property type="molecule type" value="Genomic_DNA"/>
</dbReference>
<evidence type="ECO:0000313" key="2">
    <source>
        <dbReference type="Proteomes" id="UP000796880"/>
    </source>
</evidence>
<dbReference type="AlphaFoldDB" id="A0A8K0MFX8"/>
<name>A0A8K0MFX8_9ROSA</name>
<keyword evidence="2" id="KW-1185">Reference proteome</keyword>
<dbReference type="Proteomes" id="UP000796880">
    <property type="component" value="Unassembled WGS sequence"/>
</dbReference>
<gene>
    <name evidence="1" type="ORF">FNV43_RR14025</name>
</gene>
<proteinExistence type="predicted"/>
<accession>A0A8K0MFX8</accession>
<comment type="caution">
    <text evidence="1">The sequence shown here is derived from an EMBL/GenBank/DDBJ whole genome shotgun (WGS) entry which is preliminary data.</text>
</comment>
<evidence type="ECO:0000313" key="1">
    <source>
        <dbReference type="EMBL" id="KAF3444335.1"/>
    </source>
</evidence>
<sequence>METNPSRRGYFHVSHPRRIGRKCGLVRYWSSFEDRLATLNATLATLLLDSKWMLTADRTSSAGWCRMIQRRVPPIPSLQCGKDDYKAPTQIQRPKLPPPMSGNLRVQTENPQQISTLYEMIFAADITPTVMLGGAYGRFDTIQLFCWDMHWFYRSSGNAIGDFNAILGAYERSVEVPYSLSSDRLSCQRWRPQFATYHTHGAFFTWVDADPRYVQSKLDSPSSLTLVWRFRFRFRTLAKSDSDHHHQSSKL</sequence>
<organism evidence="1 2">
    <name type="scientific">Rhamnella rubrinervis</name>
    <dbReference type="NCBI Taxonomy" id="2594499"/>
    <lineage>
        <taxon>Eukaryota</taxon>
        <taxon>Viridiplantae</taxon>
        <taxon>Streptophyta</taxon>
        <taxon>Embryophyta</taxon>
        <taxon>Tracheophyta</taxon>
        <taxon>Spermatophyta</taxon>
        <taxon>Magnoliopsida</taxon>
        <taxon>eudicotyledons</taxon>
        <taxon>Gunneridae</taxon>
        <taxon>Pentapetalae</taxon>
        <taxon>rosids</taxon>
        <taxon>fabids</taxon>
        <taxon>Rosales</taxon>
        <taxon>Rhamnaceae</taxon>
        <taxon>rhamnoid group</taxon>
        <taxon>Rhamneae</taxon>
        <taxon>Rhamnella</taxon>
    </lineage>
</organism>
<reference evidence="1" key="1">
    <citation type="submission" date="2020-03" db="EMBL/GenBank/DDBJ databases">
        <title>A high-quality chromosome-level genome assembly of a woody plant with both climbing and erect habits, Rhamnella rubrinervis.</title>
        <authorList>
            <person name="Lu Z."/>
            <person name="Yang Y."/>
            <person name="Zhu X."/>
            <person name="Sun Y."/>
        </authorList>
    </citation>
    <scope>NUCLEOTIDE SEQUENCE</scope>
    <source>
        <strain evidence="1">BYM</strain>
        <tissue evidence="1">Leaf</tissue>
    </source>
</reference>
<protein>
    <submittedName>
        <fullName evidence="1">Uncharacterized protein</fullName>
    </submittedName>
</protein>